<reference evidence="2 3" key="1">
    <citation type="submission" date="2020-12" db="EMBL/GenBank/DDBJ databases">
        <title>Hymenobacter sp.</title>
        <authorList>
            <person name="Kim M.K."/>
        </authorList>
    </citation>
    <scope>NUCLEOTIDE SEQUENCE [LARGE SCALE GENOMIC DNA]</scope>
    <source>
        <strain evidence="2 3">BT442</strain>
    </source>
</reference>
<evidence type="ECO:0000313" key="2">
    <source>
        <dbReference type="EMBL" id="MBH8556553.1"/>
    </source>
</evidence>
<keyword evidence="3" id="KW-1185">Reference proteome</keyword>
<dbReference type="RefSeq" id="WP_198073986.1">
    <property type="nucleotide sequence ID" value="NZ_JAEDAE010000001.1"/>
</dbReference>
<name>A0ABS0Q1P6_9BACT</name>
<gene>
    <name evidence="2" type="ORF">I7X13_00740</name>
</gene>
<feature type="signal peptide" evidence="1">
    <location>
        <begin position="1"/>
        <end position="21"/>
    </location>
</feature>
<accession>A0ABS0Q1P6</accession>
<proteinExistence type="predicted"/>
<evidence type="ECO:0000313" key="3">
    <source>
        <dbReference type="Proteomes" id="UP000625631"/>
    </source>
</evidence>
<evidence type="ECO:0000256" key="1">
    <source>
        <dbReference type="SAM" id="SignalP"/>
    </source>
</evidence>
<dbReference type="EMBL" id="JAEDAE010000001">
    <property type="protein sequence ID" value="MBH8556553.1"/>
    <property type="molecule type" value="Genomic_DNA"/>
</dbReference>
<protein>
    <submittedName>
        <fullName evidence="2">Uncharacterized protein</fullName>
    </submittedName>
</protein>
<dbReference type="Proteomes" id="UP000625631">
    <property type="component" value="Unassembled WGS sequence"/>
</dbReference>
<sequence length="175" mass="19813">MFYRLSGLLALLVLLAAPTHAQLITDPARAAAARDTLLQQAAQLRLHAEQTSPIFNTNARARGRRRVVVQGISHQNSGTLPNDGVRQTQWAPDNIAWRHVTRYRRDGRVQERYRLSAGHQMLLNERRLNGAVIWLSVPVAYTSVPGMVVRHRGLFLRTGYVMLDKDQYVLPKSLQ</sequence>
<comment type="caution">
    <text evidence="2">The sequence shown here is derived from an EMBL/GenBank/DDBJ whole genome shotgun (WGS) entry which is preliminary data.</text>
</comment>
<keyword evidence="1" id="KW-0732">Signal</keyword>
<organism evidence="2 3">
    <name type="scientific">Hymenobacter negativus</name>
    <dbReference type="NCBI Taxonomy" id="2795026"/>
    <lineage>
        <taxon>Bacteria</taxon>
        <taxon>Pseudomonadati</taxon>
        <taxon>Bacteroidota</taxon>
        <taxon>Cytophagia</taxon>
        <taxon>Cytophagales</taxon>
        <taxon>Hymenobacteraceae</taxon>
        <taxon>Hymenobacter</taxon>
    </lineage>
</organism>
<feature type="chain" id="PRO_5046857271" evidence="1">
    <location>
        <begin position="22"/>
        <end position="175"/>
    </location>
</feature>